<comment type="caution">
    <text evidence="1">The sequence shown here is derived from an EMBL/GenBank/DDBJ whole genome shotgun (WGS) entry which is preliminary data.</text>
</comment>
<keyword evidence="2" id="KW-1185">Reference proteome</keyword>
<gene>
    <name evidence="1" type="ORF">C4D60_Mb11t06130</name>
</gene>
<sequence>MAAAVPSSTSRSSTCQPGHILMRYSEILLALLPVISASGKEIGEAERRMPVRRNLLCFMVR</sequence>
<name>A0A4S8J232_MUSBA</name>
<reference evidence="1 2" key="1">
    <citation type="journal article" date="2019" name="Nat. Plants">
        <title>Genome sequencing of Musa balbisiana reveals subgenome evolution and function divergence in polyploid bananas.</title>
        <authorList>
            <person name="Yao X."/>
        </authorList>
    </citation>
    <scope>NUCLEOTIDE SEQUENCE [LARGE SCALE GENOMIC DNA]</scope>
    <source>
        <strain evidence="2">cv. DH-PKW</strain>
        <tissue evidence="1">Leaves</tissue>
    </source>
</reference>
<accession>A0A4S8J232</accession>
<evidence type="ECO:0000313" key="1">
    <source>
        <dbReference type="EMBL" id="THU55398.1"/>
    </source>
</evidence>
<dbReference type="AlphaFoldDB" id="A0A4S8J232"/>
<protein>
    <submittedName>
        <fullName evidence="1">Uncharacterized protein</fullName>
    </submittedName>
</protein>
<dbReference type="Proteomes" id="UP000317650">
    <property type="component" value="Chromosome 11"/>
</dbReference>
<dbReference type="EMBL" id="PYDT01000007">
    <property type="protein sequence ID" value="THU55398.1"/>
    <property type="molecule type" value="Genomic_DNA"/>
</dbReference>
<evidence type="ECO:0000313" key="2">
    <source>
        <dbReference type="Proteomes" id="UP000317650"/>
    </source>
</evidence>
<proteinExistence type="predicted"/>
<organism evidence="1 2">
    <name type="scientific">Musa balbisiana</name>
    <name type="common">Banana</name>
    <dbReference type="NCBI Taxonomy" id="52838"/>
    <lineage>
        <taxon>Eukaryota</taxon>
        <taxon>Viridiplantae</taxon>
        <taxon>Streptophyta</taxon>
        <taxon>Embryophyta</taxon>
        <taxon>Tracheophyta</taxon>
        <taxon>Spermatophyta</taxon>
        <taxon>Magnoliopsida</taxon>
        <taxon>Liliopsida</taxon>
        <taxon>Zingiberales</taxon>
        <taxon>Musaceae</taxon>
        <taxon>Musa</taxon>
    </lineage>
</organism>